<dbReference type="SUPFAM" id="SSF49879">
    <property type="entry name" value="SMAD/FHA domain"/>
    <property type="match status" value="1"/>
</dbReference>
<dbReference type="PROSITE" id="PS50006">
    <property type="entry name" value="FHA_DOMAIN"/>
    <property type="match status" value="1"/>
</dbReference>
<sequence length="314" mass="34029">MSDAIICPQCQTAHYADEPYCENCGADMSTAMRATDEDPFAFEEIAPVPESNAADQSDDALELTEIPVEPLEAVDAEPLELAEVPVEPLAPAAPQGLEKSGYEEFPEVSVEAELAGDDDIVFDAPVDEPFESLAPPAAPLDAPFNQENNDSLAPAADAPAEFDNELPEAAPVATIEAHRTTPRHTTQVEPLPSPGTYEEPALLTLYRDQKALETYAIELDTLLIGRGESADDDEPAPEAAYSPHIDLAPYGSEEVARRQVAIYRQHKNYIVYNLAARGTQFNDELLGLGERRRLSEGDTLVIAEKVALRFSLPA</sequence>
<dbReference type="RefSeq" id="WP_111728495.1">
    <property type="nucleotide sequence ID" value="NZ_QHKO01000001.1"/>
</dbReference>
<evidence type="ECO:0000259" key="1">
    <source>
        <dbReference type="PROSITE" id="PS50006"/>
    </source>
</evidence>
<proteinExistence type="predicted"/>
<name>A0A328CEH1_9DELT</name>
<dbReference type="Proteomes" id="UP000249169">
    <property type="component" value="Unassembled WGS sequence"/>
</dbReference>
<gene>
    <name evidence="2" type="ORF">DL240_03680</name>
</gene>
<dbReference type="InterPro" id="IPR008984">
    <property type="entry name" value="SMAD_FHA_dom_sf"/>
</dbReference>
<evidence type="ECO:0000313" key="3">
    <source>
        <dbReference type="Proteomes" id="UP000249169"/>
    </source>
</evidence>
<dbReference type="Gene3D" id="2.60.200.20">
    <property type="match status" value="1"/>
</dbReference>
<comment type="caution">
    <text evidence="2">The sequence shown here is derived from an EMBL/GenBank/DDBJ whole genome shotgun (WGS) entry which is preliminary data.</text>
</comment>
<feature type="domain" description="FHA" evidence="1">
    <location>
        <begin position="222"/>
        <end position="286"/>
    </location>
</feature>
<accession>A0A328CEH1</accession>
<evidence type="ECO:0000313" key="2">
    <source>
        <dbReference type="EMBL" id="RAL25323.1"/>
    </source>
</evidence>
<dbReference type="EMBL" id="QHKO01000001">
    <property type="protein sequence ID" value="RAL25323.1"/>
    <property type="molecule type" value="Genomic_DNA"/>
</dbReference>
<organism evidence="2 3">
    <name type="scientific">Lujinxingia litoralis</name>
    <dbReference type="NCBI Taxonomy" id="2211119"/>
    <lineage>
        <taxon>Bacteria</taxon>
        <taxon>Deltaproteobacteria</taxon>
        <taxon>Bradymonadales</taxon>
        <taxon>Lujinxingiaceae</taxon>
        <taxon>Lujinxingia</taxon>
    </lineage>
</organism>
<dbReference type="OrthoDB" id="5495813at2"/>
<protein>
    <recommendedName>
        <fullName evidence="1">FHA domain-containing protein</fullName>
    </recommendedName>
</protein>
<reference evidence="2 3" key="1">
    <citation type="submission" date="2018-05" db="EMBL/GenBank/DDBJ databases">
        <title>Lujinxingia marina gen. nov. sp. nov., a new facultative anaerobic member of the class Deltaproteobacteria, and proposal of Lujinxingaceae fam. nov.</title>
        <authorList>
            <person name="Li C.-M."/>
        </authorList>
    </citation>
    <scope>NUCLEOTIDE SEQUENCE [LARGE SCALE GENOMIC DNA]</scope>
    <source>
        <strain evidence="2 3">B210</strain>
    </source>
</reference>
<keyword evidence="3" id="KW-1185">Reference proteome</keyword>
<dbReference type="AlphaFoldDB" id="A0A328CEH1"/>
<dbReference type="InterPro" id="IPR000253">
    <property type="entry name" value="FHA_dom"/>
</dbReference>